<reference evidence="3 4" key="1">
    <citation type="submission" date="2019-10" db="EMBL/GenBank/DDBJ databases">
        <title>Paraburkholderia sp. isolated from nodules of Mimosa pudica from Brazilian Atlantic Forest soils.</title>
        <authorList>
            <person name="Paulitsch F."/>
            <person name="Hungria M."/>
            <person name="Dall'Agnol R."/>
        </authorList>
    </citation>
    <scope>NUCLEOTIDE SEQUENCE [LARGE SCALE GENOMIC DNA]</scope>
    <source>
        <strain evidence="3 4">CNPSo 3157</strain>
    </source>
</reference>
<protein>
    <submittedName>
        <fullName evidence="3">DUF4382 domain-containing protein</fullName>
    </submittedName>
</protein>
<dbReference type="InterPro" id="IPR025491">
    <property type="entry name" value="DUF4382"/>
</dbReference>
<feature type="domain" description="DUF4382" evidence="2">
    <location>
        <begin position="32"/>
        <end position="184"/>
    </location>
</feature>
<feature type="signal peptide" evidence="1">
    <location>
        <begin position="1"/>
        <end position="19"/>
    </location>
</feature>
<keyword evidence="4" id="KW-1185">Reference proteome</keyword>
<evidence type="ECO:0000256" key="1">
    <source>
        <dbReference type="SAM" id="SignalP"/>
    </source>
</evidence>
<dbReference type="Pfam" id="PF14321">
    <property type="entry name" value="DUF4382"/>
    <property type="match status" value="1"/>
</dbReference>
<accession>A0A7X1TKI9</accession>
<keyword evidence="1" id="KW-0732">Signal</keyword>
<dbReference type="EMBL" id="WHNP01000067">
    <property type="protein sequence ID" value="MPW22454.1"/>
    <property type="molecule type" value="Genomic_DNA"/>
</dbReference>
<evidence type="ECO:0000313" key="3">
    <source>
        <dbReference type="EMBL" id="MPW22454.1"/>
    </source>
</evidence>
<sequence>MNGMRKTLIVAMFASVALAACGGGGGGASTPTGTVNVQMTDAPSCGFDHVYVTVSQVRINASSSAGDNDSGWTNITLATPQKVDLLSLTNGTMATLGQATLPAGQYQQVRLVLAQNQGNAVTNSVVVSGTTNELPLATPSATQSGLKIIRPFDVAANSTVDLVLDFNACKSVVQQGNGSYALKPVITATPTTVSGVIDGYVAAAEAGATVYAEQNGKVVSGTVADGTGHFVFSTLVQSSTNGNYDIVIAQPNETTGIITSVPVVVGATTHVSTAGQPITLPASTMNMVSGTVTASADASLRALQTTSSGTYEIASANANLDTGAYTTSLPVAAPMVGAYNGTLPVGLSAQATSAGQYTIEADAASGATQSTAVNITGGSRTNVNFTF</sequence>
<gene>
    <name evidence="3" type="ORF">GCT13_37935</name>
</gene>
<dbReference type="Proteomes" id="UP000484381">
    <property type="component" value="Unassembled WGS sequence"/>
</dbReference>
<evidence type="ECO:0000259" key="2">
    <source>
        <dbReference type="Pfam" id="PF14321"/>
    </source>
</evidence>
<organism evidence="3 4">
    <name type="scientific">Paraburkholderia franconis</name>
    <dbReference type="NCBI Taxonomy" id="2654983"/>
    <lineage>
        <taxon>Bacteria</taxon>
        <taxon>Pseudomonadati</taxon>
        <taxon>Pseudomonadota</taxon>
        <taxon>Betaproteobacteria</taxon>
        <taxon>Burkholderiales</taxon>
        <taxon>Burkholderiaceae</taxon>
        <taxon>Paraburkholderia</taxon>
    </lineage>
</organism>
<proteinExistence type="predicted"/>
<dbReference type="RefSeq" id="WP_152767098.1">
    <property type="nucleotide sequence ID" value="NZ_WHNP01000067.1"/>
</dbReference>
<feature type="chain" id="PRO_5031128120" evidence="1">
    <location>
        <begin position="20"/>
        <end position="387"/>
    </location>
</feature>
<name>A0A7X1TKI9_9BURK</name>
<comment type="caution">
    <text evidence="3">The sequence shown here is derived from an EMBL/GenBank/DDBJ whole genome shotgun (WGS) entry which is preliminary data.</text>
</comment>
<dbReference type="AlphaFoldDB" id="A0A7X1TKI9"/>
<evidence type="ECO:0000313" key="4">
    <source>
        <dbReference type="Proteomes" id="UP000484381"/>
    </source>
</evidence>
<dbReference type="PROSITE" id="PS51257">
    <property type="entry name" value="PROKAR_LIPOPROTEIN"/>
    <property type="match status" value="1"/>
</dbReference>